<dbReference type="Proteomes" id="UP000518266">
    <property type="component" value="Unassembled WGS sequence"/>
</dbReference>
<evidence type="ECO:0000256" key="7">
    <source>
        <dbReference type="RuleBase" id="RU368048"/>
    </source>
</evidence>
<keyword evidence="10" id="KW-1185">Reference proteome</keyword>
<feature type="domain" description="EF-hand" evidence="8">
    <location>
        <begin position="68"/>
        <end position="103"/>
    </location>
</feature>
<sequence>MPFQDNRTILQQSHIAPDYNAHHNRFSISMAITDFLAASDIALAINACKAKDSFSPKMFLKTVGLSKKNPTEIKRIFTILDQDKSGFIEQDELQLFLQNFSKGARLLTVAETRGFLLQGDSDGDGKIGLEGNLKEADITAALAACKAAESFKHKEFFAKVGLSAKSADDIKKAFLVIDQDQSGFIEEEELKLFLQNFSAGARALTDAETKAFLKAGDIDGDGMIGIDAPDSFCYKKFFKLCGLSSKTPQEVKDVFQILDEDNSGFIEESELKFFLQRFVPGARTLSEAETKTFISAADDDSDGRIGAEEFQTMVQS</sequence>
<dbReference type="AlphaFoldDB" id="A0A7J5YVA6"/>
<dbReference type="PROSITE" id="PS00018">
    <property type="entry name" value="EF_HAND_1"/>
    <property type="match status" value="4"/>
</dbReference>
<dbReference type="Pfam" id="PF13499">
    <property type="entry name" value="EF-hand_7"/>
    <property type="match status" value="3"/>
</dbReference>
<dbReference type="InterPro" id="IPR018247">
    <property type="entry name" value="EF_Hand_1_Ca_BS"/>
</dbReference>
<keyword evidence="2 7" id="KW-0479">Metal-binding</keyword>
<dbReference type="OrthoDB" id="26525at2759"/>
<evidence type="ECO:0000256" key="3">
    <source>
        <dbReference type="ARBA" id="ARBA00022737"/>
    </source>
</evidence>
<feature type="domain" description="EF-hand" evidence="8">
    <location>
        <begin position="246"/>
        <end position="281"/>
    </location>
</feature>
<accession>A0A7J5YVA6</accession>
<dbReference type="GO" id="GO:0005509">
    <property type="term" value="F:calcium ion binding"/>
    <property type="evidence" value="ECO:0007669"/>
    <property type="project" value="UniProtKB-UniRule"/>
</dbReference>
<organism evidence="9 10">
    <name type="scientific">Dissostichus mawsoni</name>
    <name type="common">Antarctic cod</name>
    <dbReference type="NCBI Taxonomy" id="36200"/>
    <lineage>
        <taxon>Eukaryota</taxon>
        <taxon>Metazoa</taxon>
        <taxon>Chordata</taxon>
        <taxon>Craniata</taxon>
        <taxon>Vertebrata</taxon>
        <taxon>Euteleostomi</taxon>
        <taxon>Actinopterygii</taxon>
        <taxon>Neopterygii</taxon>
        <taxon>Teleostei</taxon>
        <taxon>Neoteleostei</taxon>
        <taxon>Acanthomorphata</taxon>
        <taxon>Eupercaria</taxon>
        <taxon>Perciformes</taxon>
        <taxon>Notothenioidei</taxon>
        <taxon>Nototheniidae</taxon>
        <taxon>Dissostichus</taxon>
    </lineage>
</organism>
<name>A0A7J5YVA6_DISMA</name>
<evidence type="ECO:0000256" key="4">
    <source>
        <dbReference type="ARBA" id="ARBA00022837"/>
    </source>
</evidence>
<evidence type="ECO:0000256" key="6">
    <source>
        <dbReference type="ARBA" id="ARBA00025308"/>
    </source>
</evidence>
<evidence type="ECO:0000256" key="5">
    <source>
        <dbReference type="ARBA" id="ARBA00023179"/>
    </source>
</evidence>
<gene>
    <name evidence="9" type="ORF">F7725_014058</name>
</gene>
<keyword evidence="3" id="KW-0677">Repeat</keyword>
<keyword evidence="4 7" id="KW-0106">Calcium</keyword>
<dbReference type="InterPro" id="IPR011992">
    <property type="entry name" value="EF-hand-dom_pair"/>
</dbReference>
<comment type="caution">
    <text evidence="9">The sequence shown here is derived from an EMBL/GenBank/DDBJ whole genome shotgun (WGS) entry which is preliminary data.</text>
</comment>
<dbReference type="InterPro" id="IPR008080">
    <property type="entry name" value="Parvalbumin"/>
</dbReference>
<dbReference type="Gene3D" id="1.10.238.10">
    <property type="entry name" value="EF-hand"/>
    <property type="match status" value="3"/>
</dbReference>
<dbReference type="FunFam" id="1.10.238.10:FF:000060">
    <property type="entry name" value="Parvalbumin, thymic"/>
    <property type="match status" value="1"/>
</dbReference>
<dbReference type="EMBL" id="JAAKFY010000008">
    <property type="protein sequence ID" value="KAF3853370.1"/>
    <property type="molecule type" value="Genomic_DNA"/>
</dbReference>
<dbReference type="PANTHER" id="PTHR11653">
    <property type="entry name" value="PARVALBUMIN ALPHA"/>
    <property type="match status" value="1"/>
</dbReference>
<dbReference type="PROSITE" id="PS50222">
    <property type="entry name" value="EF_HAND_2"/>
    <property type="match status" value="4"/>
</dbReference>
<evidence type="ECO:0000256" key="2">
    <source>
        <dbReference type="ARBA" id="ARBA00022723"/>
    </source>
</evidence>
<comment type="function">
    <text evidence="6 7">In muscle, parvalbumin is thought to be involved in relaxation after contraction. It binds two calcium ions.</text>
</comment>
<keyword evidence="5" id="KW-0514">Muscle protein</keyword>
<dbReference type="PRINTS" id="PR01697">
    <property type="entry name" value="PARVALBUMIN"/>
</dbReference>
<evidence type="ECO:0000259" key="8">
    <source>
        <dbReference type="PROSITE" id="PS50222"/>
    </source>
</evidence>
<proteinExistence type="inferred from homology"/>
<comment type="similarity">
    <text evidence="1 7">Belongs to the parvalbumin family.</text>
</comment>
<dbReference type="SUPFAM" id="SSF47473">
    <property type="entry name" value="EF-hand"/>
    <property type="match status" value="2"/>
</dbReference>
<dbReference type="InterPro" id="IPR002048">
    <property type="entry name" value="EF_hand_dom"/>
</dbReference>
<dbReference type="CDD" id="cd16255">
    <property type="entry name" value="EFh_parvalbumin_beta"/>
    <property type="match status" value="2"/>
</dbReference>
<dbReference type="SMART" id="SM00054">
    <property type="entry name" value="EFh"/>
    <property type="match status" value="4"/>
</dbReference>
<feature type="domain" description="EF-hand" evidence="8">
    <location>
        <begin position="165"/>
        <end position="200"/>
    </location>
</feature>
<feature type="domain" description="EF-hand" evidence="8">
    <location>
        <begin position="285"/>
        <end position="316"/>
    </location>
</feature>
<reference evidence="9 10" key="1">
    <citation type="submission" date="2020-03" db="EMBL/GenBank/DDBJ databases">
        <title>Dissostichus mawsoni Genome sequencing and assembly.</title>
        <authorList>
            <person name="Park H."/>
        </authorList>
    </citation>
    <scope>NUCLEOTIDE SEQUENCE [LARGE SCALE GENOMIC DNA]</scope>
    <source>
        <strain evidence="9">DM0001</strain>
        <tissue evidence="9">Muscle</tissue>
    </source>
</reference>
<dbReference type="GO" id="GO:0005737">
    <property type="term" value="C:cytoplasm"/>
    <property type="evidence" value="ECO:0007669"/>
    <property type="project" value="TreeGrafter"/>
</dbReference>
<protein>
    <recommendedName>
        <fullName evidence="7">Parvalbumin</fullName>
    </recommendedName>
</protein>
<evidence type="ECO:0000256" key="1">
    <source>
        <dbReference type="ARBA" id="ARBA00009753"/>
    </source>
</evidence>
<evidence type="ECO:0000313" key="10">
    <source>
        <dbReference type="Proteomes" id="UP000518266"/>
    </source>
</evidence>
<evidence type="ECO:0000313" key="9">
    <source>
        <dbReference type="EMBL" id="KAF3853370.1"/>
    </source>
</evidence>
<dbReference type="PANTHER" id="PTHR11653:SF12">
    <property type="entry name" value="PARVALBUMIN"/>
    <property type="match status" value="1"/>
</dbReference>